<keyword evidence="2" id="KW-0472">Membrane</keyword>
<sequence length="272" mass="28178">MVRQRRQQASDLSATASSPDTATAKPSTRRTMNTDAVPEQQPLVGQQSADAAASLTASPATSTLLQRNQWIALALASGACAAFNGVFAKLTTTELTTSLSQAVARIIGLDAAEAAVELVVRGTFFALNLVFNGVMWTLFTRALKAGHSATQVSIMNTSANFVLTALLGLAIFSESLPPLWWAGASLLVAGNVIIGRKDEGQTEEQTTGATSLSSDLPADDADEAAVAATTVSAAAATIGANKSASIETPSSKGRRSSRRLAAQREHAEDSSE</sequence>
<evidence type="ECO:0000256" key="1">
    <source>
        <dbReference type="SAM" id="MobiDB-lite"/>
    </source>
</evidence>
<name>A0ABP0AQ97_9PEZI</name>
<feature type="compositionally biased region" description="Low complexity" evidence="1">
    <location>
        <begin position="203"/>
        <end position="216"/>
    </location>
</feature>
<dbReference type="InterPro" id="IPR037185">
    <property type="entry name" value="EmrE-like"/>
</dbReference>
<feature type="transmembrane region" description="Helical" evidence="2">
    <location>
        <begin position="118"/>
        <end position="140"/>
    </location>
</feature>
<reference evidence="3 4" key="1">
    <citation type="submission" date="2024-01" db="EMBL/GenBank/DDBJ databases">
        <authorList>
            <person name="Allen C."/>
            <person name="Tagirdzhanova G."/>
        </authorList>
    </citation>
    <scope>NUCLEOTIDE SEQUENCE [LARGE SCALE GENOMIC DNA]</scope>
</reference>
<dbReference type="PANTHER" id="PTHR31965">
    <property type="entry name" value="TRANSMEMBRANE PROTEIN 42"/>
    <property type="match status" value="1"/>
</dbReference>
<accession>A0ABP0AQ97</accession>
<feature type="region of interest" description="Disordered" evidence="1">
    <location>
        <begin position="242"/>
        <end position="272"/>
    </location>
</feature>
<feature type="region of interest" description="Disordered" evidence="1">
    <location>
        <begin position="1"/>
        <end position="34"/>
    </location>
</feature>
<dbReference type="PANTHER" id="PTHR31965:SF1">
    <property type="entry name" value="TRANSMEMBRANE PROTEIN 42"/>
    <property type="match status" value="1"/>
</dbReference>
<keyword evidence="4" id="KW-1185">Reference proteome</keyword>
<keyword evidence="2" id="KW-1133">Transmembrane helix</keyword>
<protein>
    <recommendedName>
        <fullName evidence="5">Transmembrane protein 42</fullName>
    </recommendedName>
</protein>
<feature type="region of interest" description="Disordered" evidence="1">
    <location>
        <begin position="199"/>
        <end position="218"/>
    </location>
</feature>
<feature type="compositionally biased region" description="Low complexity" evidence="1">
    <location>
        <begin position="9"/>
        <end position="26"/>
    </location>
</feature>
<feature type="transmembrane region" description="Helical" evidence="2">
    <location>
        <begin position="152"/>
        <end position="172"/>
    </location>
</feature>
<evidence type="ECO:0000313" key="3">
    <source>
        <dbReference type="EMBL" id="CAK7209455.1"/>
    </source>
</evidence>
<feature type="transmembrane region" description="Helical" evidence="2">
    <location>
        <begin position="178"/>
        <end position="195"/>
    </location>
</feature>
<dbReference type="Proteomes" id="UP001642482">
    <property type="component" value="Unassembled WGS sequence"/>
</dbReference>
<dbReference type="EMBL" id="CAWUHD010000003">
    <property type="protein sequence ID" value="CAK7209455.1"/>
    <property type="molecule type" value="Genomic_DNA"/>
</dbReference>
<gene>
    <name evidence="3" type="ORF">SEUCBS140593_000499</name>
</gene>
<proteinExistence type="predicted"/>
<organism evidence="3 4">
    <name type="scientific">Sporothrix eucalyptigena</name>
    <dbReference type="NCBI Taxonomy" id="1812306"/>
    <lineage>
        <taxon>Eukaryota</taxon>
        <taxon>Fungi</taxon>
        <taxon>Dikarya</taxon>
        <taxon>Ascomycota</taxon>
        <taxon>Pezizomycotina</taxon>
        <taxon>Sordariomycetes</taxon>
        <taxon>Sordariomycetidae</taxon>
        <taxon>Ophiostomatales</taxon>
        <taxon>Ophiostomataceae</taxon>
        <taxon>Sporothrix</taxon>
    </lineage>
</organism>
<evidence type="ECO:0008006" key="5">
    <source>
        <dbReference type="Google" id="ProtNLM"/>
    </source>
</evidence>
<feature type="transmembrane region" description="Helical" evidence="2">
    <location>
        <begin position="70"/>
        <end position="90"/>
    </location>
</feature>
<dbReference type="SUPFAM" id="SSF103481">
    <property type="entry name" value="Multidrug resistance efflux transporter EmrE"/>
    <property type="match status" value="1"/>
</dbReference>
<evidence type="ECO:0000256" key="2">
    <source>
        <dbReference type="SAM" id="Phobius"/>
    </source>
</evidence>
<evidence type="ECO:0000313" key="4">
    <source>
        <dbReference type="Proteomes" id="UP001642482"/>
    </source>
</evidence>
<dbReference type="InterPro" id="IPR039632">
    <property type="entry name" value="TMEM42"/>
</dbReference>
<keyword evidence="2" id="KW-0812">Transmembrane</keyword>
<feature type="compositionally biased region" description="Polar residues" evidence="1">
    <location>
        <begin position="242"/>
        <end position="251"/>
    </location>
</feature>
<feature type="compositionally biased region" description="Basic and acidic residues" evidence="1">
    <location>
        <begin position="262"/>
        <end position="272"/>
    </location>
</feature>
<comment type="caution">
    <text evidence="3">The sequence shown here is derived from an EMBL/GenBank/DDBJ whole genome shotgun (WGS) entry which is preliminary data.</text>
</comment>